<dbReference type="RefSeq" id="WP_225870577.1">
    <property type="nucleotide sequence ID" value="NZ_JBHSFZ010000001.1"/>
</dbReference>
<keyword evidence="3" id="KW-1185">Reference proteome</keyword>
<evidence type="ECO:0000259" key="1">
    <source>
        <dbReference type="Pfam" id="PF22741"/>
    </source>
</evidence>
<dbReference type="Gene3D" id="3.90.190.10">
    <property type="entry name" value="Protein tyrosine phosphatase superfamily"/>
    <property type="match status" value="1"/>
</dbReference>
<feature type="domain" description="DSP-PTPase phosphatase fused to NAD+ Kinase" evidence="1">
    <location>
        <begin position="22"/>
        <end position="130"/>
    </location>
</feature>
<dbReference type="EMBL" id="JBHSFZ010000001">
    <property type="protein sequence ID" value="MFC4592733.1"/>
    <property type="molecule type" value="Genomic_DNA"/>
</dbReference>
<dbReference type="CDD" id="cd14503">
    <property type="entry name" value="PTP-bact"/>
    <property type="match status" value="1"/>
</dbReference>
<gene>
    <name evidence="2" type="ORF">ACFO3E_00790</name>
</gene>
<dbReference type="InterPro" id="IPR055214">
    <property type="entry name" value="PTP-NADK"/>
</dbReference>
<sequence length="165" mass="18791">MAMNNGVYDPSGIFMWRRIDERLTTSGQPSEEQLAALAGLNVTHIVNLGLHSHDKALPDEAASVRALGMIYIHIPVPFDQPSESDFERFREVMAALADKTIHVHCIANLRVSAFLYRYRRDILHWEEAEARAEIERIWRPSDVWAEFIGDVSGATSPHRYAGRDY</sequence>
<organism evidence="2 3">
    <name type="scientific">Sphingobium tyrosinilyticum</name>
    <dbReference type="NCBI Taxonomy" id="2715436"/>
    <lineage>
        <taxon>Bacteria</taxon>
        <taxon>Pseudomonadati</taxon>
        <taxon>Pseudomonadota</taxon>
        <taxon>Alphaproteobacteria</taxon>
        <taxon>Sphingomonadales</taxon>
        <taxon>Sphingomonadaceae</taxon>
        <taxon>Sphingobium</taxon>
    </lineage>
</organism>
<reference evidence="3" key="1">
    <citation type="journal article" date="2019" name="Int. J. Syst. Evol. Microbiol.">
        <title>The Global Catalogue of Microorganisms (GCM) 10K type strain sequencing project: providing services to taxonomists for standard genome sequencing and annotation.</title>
        <authorList>
            <consortium name="The Broad Institute Genomics Platform"/>
            <consortium name="The Broad Institute Genome Sequencing Center for Infectious Disease"/>
            <person name="Wu L."/>
            <person name="Ma J."/>
        </authorList>
    </citation>
    <scope>NUCLEOTIDE SEQUENCE [LARGE SCALE GENOMIC DNA]</scope>
    <source>
        <strain evidence="3">NBRC 103632</strain>
    </source>
</reference>
<accession>A0ABV9EUA7</accession>
<comment type="caution">
    <text evidence="2">The sequence shown here is derived from an EMBL/GenBank/DDBJ whole genome shotgun (WGS) entry which is preliminary data.</text>
</comment>
<proteinExistence type="predicted"/>
<protein>
    <submittedName>
        <fullName evidence="2">Protein tyrosine phosphatase family protein</fullName>
    </submittedName>
</protein>
<dbReference type="SUPFAM" id="SSF52799">
    <property type="entry name" value="(Phosphotyrosine protein) phosphatases II"/>
    <property type="match status" value="1"/>
</dbReference>
<evidence type="ECO:0000313" key="3">
    <source>
        <dbReference type="Proteomes" id="UP001595957"/>
    </source>
</evidence>
<name>A0ABV9EUA7_9SPHN</name>
<evidence type="ECO:0000313" key="2">
    <source>
        <dbReference type="EMBL" id="MFC4592733.1"/>
    </source>
</evidence>
<dbReference type="Pfam" id="PF22741">
    <property type="entry name" value="PTP-NADK"/>
    <property type="match status" value="1"/>
</dbReference>
<dbReference type="Proteomes" id="UP001595957">
    <property type="component" value="Unassembled WGS sequence"/>
</dbReference>
<dbReference type="InterPro" id="IPR029021">
    <property type="entry name" value="Prot-tyrosine_phosphatase-like"/>
</dbReference>